<accession>A0AC61U4S9</accession>
<protein>
    <submittedName>
        <fullName evidence="1">CoA transferase</fullName>
    </submittedName>
</protein>
<name>A0AC61U4S9_9MICO</name>
<keyword evidence="1" id="KW-0808">Transferase</keyword>
<sequence length="413" mass="43191">MTTVPGALWEGPLDVSSFARDSVVDAADAAQDPAAARGSTSTFATTPDLVTSSFAAVEHLRINGHQPEARAPLSGFFESADGWVRLHGNYPHHRSAIETTFGVTGRDDLADVLRRLPAAEVEDELTARGGIAVAARTEAEWREHPQAVATAQDPRTTTTMSGERPSLPPASMPMDGLRVLDLTRVIAGPTCSQLLACLGADVLRIDAPQLPELLEAYLSNGMGKRSAALDLHTDRGTLGALLSGADVVVSGYRPGALTPFGLDPDALAAEHPGLVVISLSARGEHGPWAGRRGFDSIVQAATGIGWRCGTTEHPGALPVQALDHATGYRMAAAALRLLADHRGGVVRSSLTGAARELLSLPSTQRAPLAMTSATLRLPSPHGDLVVAPPPITMDGQTLERPIGAYGASPARWS</sequence>
<dbReference type="Proteomes" id="UP001059663">
    <property type="component" value="Chromosome"/>
</dbReference>
<gene>
    <name evidence="1" type="ORF">LP422_01110</name>
</gene>
<proteinExistence type="predicted"/>
<evidence type="ECO:0000313" key="1">
    <source>
        <dbReference type="EMBL" id="UUZ44999.1"/>
    </source>
</evidence>
<evidence type="ECO:0000313" key="2">
    <source>
        <dbReference type="Proteomes" id="UP001059663"/>
    </source>
</evidence>
<dbReference type="EMBL" id="CP087977">
    <property type="protein sequence ID" value="UUZ44999.1"/>
    <property type="molecule type" value="Genomic_DNA"/>
</dbReference>
<reference evidence="1" key="1">
    <citation type="submission" date="2021-11" db="EMBL/GenBank/DDBJ databases">
        <title>Study of the species diversity of bacterial strains isolated from a unique natural object - Shulgan-Tash cave (Bashkiria).</title>
        <authorList>
            <person name="Sazanova A.L."/>
            <person name="Chirak E.R."/>
            <person name="Safronova V.I."/>
        </authorList>
    </citation>
    <scope>NUCLEOTIDE SEQUENCE</scope>
    <source>
        <strain evidence="1">P1</strain>
    </source>
</reference>
<organism evidence="1 2">
    <name type="scientific">Janibacter limosus</name>
    <dbReference type="NCBI Taxonomy" id="53458"/>
    <lineage>
        <taxon>Bacteria</taxon>
        <taxon>Bacillati</taxon>
        <taxon>Actinomycetota</taxon>
        <taxon>Actinomycetes</taxon>
        <taxon>Micrococcales</taxon>
        <taxon>Intrasporangiaceae</taxon>
        <taxon>Janibacter</taxon>
    </lineage>
</organism>